<keyword evidence="13" id="KW-0131">Cell cycle</keyword>
<dbReference type="InterPro" id="IPR017441">
    <property type="entry name" value="Protein_kinase_ATP_BS"/>
</dbReference>
<evidence type="ECO:0000256" key="9">
    <source>
        <dbReference type="ARBA" id="ARBA00022840"/>
    </source>
</evidence>
<dbReference type="Gene3D" id="1.10.510.10">
    <property type="entry name" value="Transferase(Phosphotransferase) domain 1"/>
    <property type="match status" value="1"/>
</dbReference>
<accession>A0A8C5QY02</accession>
<evidence type="ECO:0000256" key="8">
    <source>
        <dbReference type="ARBA" id="ARBA00022777"/>
    </source>
</evidence>
<keyword evidence="7 20" id="KW-0547">Nucleotide-binding</keyword>
<dbReference type="PANTHER" id="PTHR11042:SF183">
    <property type="entry name" value="MEMBRANE-ASSOCIATED TYROSINE- AND THREONINE-SPECIFIC CDC2-INHIBITORY KINASE"/>
    <property type="match status" value="1"/>
</dbReference>
<name>A0A8C5QY02_9ANUR</name>
<dbReference type="OrthoDB" id="9894552at2759"/>
<proteinExistence type="inferred from homology"/>
<dbReference type="GO" id="GO:0110031">
    <property type="term" value="P:negative regulation of G2/MI transition of meiotic cell cycle"/>
    <property type="evidence" value="ECO:0007669"/>
    <property type="project" value="TreeGrafter"/>
</dbReference>
<dbReference type="InterPro" id="IPR000719">
    <property type="entry name" value="Prot_kinase_dom"/>
</dbReference>
<dbReference type="Proteomes" id="UP000694569">
    <property type="component" value="Unplaced"/>
</dbReference>
<dbReference type="PROSITE" id="PS50011">
    <property type="entry name" value="PROTEIN_KINASE_DOM"/>
    <property type="match status" value="1"/>
</dbReference>
<evidence type="ECO:0000259" key="21">
    <source>
        <dbReference type="PROSITE" id="PS50011"/>
    </source>
</evidence>
<comment type="subcellular location">
    <subcellularLocation>
        <location evidence="1">Golgi apparatus membrane</location>
        <topology evidence="1">Peripheral membrane protein</topology>
    </subcellularLocation>
</comment>
<dbReference type="PROSITE" id="PS00107">
    <property type="entry name" value="PROTEIN_KINASE_ATP"/>
    <property type="match status" value="1"/>
</dbReference>
<dbReference type="PROSITE" id="PS00108">
    <property type="entry name" value="PROTEIN_KINASE_ST"/>
    <property type="match status" value="1"/>
</dbReference>
<dbReference type="PANTHER" id="PTHR11042">
    <property type="entry name" value="EUKARYOTIC TRANSLATION INITIATION FACTOR 2-ALPHA KINASE EIF2-ALPHA KINASE -RELATED"/>
    <property type="match status" value="1"/>
</dbReference>
<dbReference type="CDD" id="cd14050">
    <property type="entry name" value="PKc_Myt1"/>
    <property type="match status" value="1"/>
</dbReference>
<dbReference type="GO" id="GO:0005524">
    <property type="term" value="F:ATP binding"/>
    <property type="evidence" value="ECO:0007669"/>
    <property type="project" value="UniProtKB-UniRule"/>
</dbReference>
<organism evidence="22 23">
    <name type="scientific">Leptobrachium leishanense</name>
    <name type="common">Leishan spiny toad</name>
    <dbReference type="NCBI Taxonomy" id="445787"/>
    <lineage>
        <taxon>Eukaryota</taxon>
        <taxon>Metazoa</taxon>
        <taxon>Chordata</taxon>
        <taxon>Craniata</taxon>
        <taxon>Vertebrata</taxon>
        <taxon>Euteleostomi</taxon>
        <taxon>Amphibia</taxon>
        <taxon>Batrachia</taxon>
        <taxon>Anura</taxon>
        <taxon>Pelobatoidea</taxon>
        <taxon>Megophryidae</taxon>
        <taxon>Leptobrachium</taxon>
    </lineage>
</organism>
<dbReference type="FunFam" id="1.10.510.10:FF:000315">
    <property type="entry name" value="membrane-associated tyrosine- and threonine-specific cdc2-inhibitory kinase"/>
    <property type="match status" value="1"/>
</dbReference>
<dbReference type="GO" id="GO:0005634">
    <property type="term" value="C:nucleus"/>
    <property type="evidence" value="ECO:0007669"/>
    <property type="project" value="TreeGrafter"/>
</dbReference>
<evidence type="ECO:0000256" key="19">
    <source>
        <dbReference type="ARBA" id="ARBA00084081"/>
    </source>
</evidence>
<dbReference type="Gene3D" id="3.30.200.20">
    <property type="entry name" value="Phosphorylase Kinase, domain 1"/>
    <property type="match status" value="1"/>
</dbReference>
<evidence type="ECO:0000256" key="10">
    <source>
        <dbReference type="ARBA" id="ARBA00022842"/>
    </source>
</evidence>
<dbReference type="InterPro" id="IPR050339">
    <property type="entry name" value="CC_SR_Kinase"/>
</dbReference>
<evidence type="ECO:0000256" key="13">
    <source>
        <dbReference type="ARBA" id="ARBA00023306"/>
    </source>
</evidence>
<protein>
    <recommendedName>
        <fullName evidence="18">Membrane-associated tyrosine- and threonine-specific cdc2-inhibitory kinase</fullName>
        <ecNumber evidence="2">2.7.11.1</ecNumber>
    </recommendedName>
    <alternativeName>
        <fullName evidence="19">Myt1 kinase</fullName>
    </alternativeName>
</protein>
<dbReference type="Pfam" id="PF00069">
    <property type="entry name" value="Pkinase"/>
    <property type="match status" value="1"/>
</dbReference>
<reference evidence="22" key="2">
    <citation type="submission" date="2025-09" db="UniProtKB">
        <authorList>
            <consortium name="Ensembl"/>
        </authorList>
    </citation>
    <scope>IDENTIFICATION</scope>
</reference>
<dbReference type="Ensembl" id="ENSLLET00000045823.1">
    <property type="protein sequence ID" value="ENSLLEP00000044060.1"/>
    <property type="gene ID" value="ENSLLEG00000027951.1"/>
</dbReference>
<keyword evidence="11" id="KW-0333">Golgi apparatus</keyword>
<dbReference type="FunFam" id="3.30.200.20:FF:000280">
    <property type="entry name" value="membrane-associated tyrosine- and threonine-specific cdc2-inhibitory kinase"/>
    <property type="match status" value="1"/>
</dbReference>
<dbReference type="GO" id="GO:0046872">
    <property type="term" value="F:metal ion binding"/>
    <property type="evidence" value="ECO:0007669"/>
    <property type="project" value="UniProtKB-KW"/>
</dbReference>
<keyword evidence="8" id="KW-0418">Kinase</keyword>
<keyword evidence="3" id="KW-0723">Serine/threonine-protein kinase</keyword>
<evidence type="ECO:0000256" key="12">
    <source>
        <dbReference type="ARBA" id="ARBA00023136"/>
    </source>
</evidence>
<evidence type="ECO:0000256" key="11">
    <source>
        <dbReference type="ARBA" id="ARBA00023034"/>
    </source>
</evidence>
<feature type="binding site" evidence="20">
    <location>
        <position position="132"/>
    </location>
    <ligand>
        <name>ATP</name>
        <dbReference type="ChEBI" id="CHEBI:30616"/>
    </ligand>
</feature>
<dbReference type="GeneTree" id="ENSGT00940000159427"/>
<comment type="catalytic activity">
    <reaction evidence="16">
        <text>L-seryl-[protein] + ATP = O-phospho-L-seryl-[protein] + ADP + H(+)</text>
        <dbReference type="Rhea" id="RHEA:17989"/>
        <dbReference type="Rhea" id="RHEA-COMP:9863"/>
        <dbReference type="Rhea" id="RHEA-COMP:11604"/>
        <dbReference type="ChEBI" id="CHEBI:15378"/>
        <dbReference type="ChEBI" id="CHEBI:29999"/>
        <dbReference type="ChEBI" id="CHEBI:30616"/>
        <dbReference type="ChEBI" id="CHEBI:83421"/>
        <dbReference type="ChEBI" id="CHEBI:456216"/>
        <dbReference type="EC" id="2.7.11.1"/>
    </reaction>
</comment>
<gene>
    <name evidence="22" type="primary">PKMYT1</name>
</gene>
<evidence type="ECO:0000256" key="15">
    <source>
        <dbReference type="ARBA" id="ARBA00047899"/>
    </source>
</evidence>
<sequence length="732" mass="81295">MPFPRDEMGEAPLTRTPIPVPTHFHHAEQSFSLKKRGRSLCYTLPPRPPVKSIPPISRIFPNRQRSWSQPRPQSVSFCTPLTAPPASKLYDLSKGETFFKQCFQSICKLGRGSFGEVYKVRSREDDCLYAVKRSVSPFRGESDRQRKLQEVRKHERVGQHPNCVHFVRAWEEKSLLYLQTELCACSLQQYSEELPNPLPPHQVWNFTCDLLRGLKHLHDRNLLHLDIKPANVFMSFSGVCKLGDFGLMVELDGSDGGGEAQEGDPRYMAPELLDGMFGKAADVFSLGMTLLEVSCNMELPKGGEGWQLLRQGHLPTEFTSDLPPDFLKVLSAMLDPDHRRRATVDWLLSLPSIQRAERWRKLTLSAQWTLGKLFAMCQVRIHLWFCKRWLVTWPQLSNLLTSPSYIMSSPMRLFAAPAALNPGAGNTRTPHTLSYKLVHPASFLLTTLTAAFFSFCWSLFLLCPFLPPLHLASLPLASLPHAPFPAASSSPCVLTPCVLFTLRPYPMRPLHLASLPLASLPLASLPHAPFPAASSSPCILTPCVLSCRLLTPCALSCRLLTPCALSCRLLTPCALSCRLLTPCALSCRLLTPCALSCRLLTPCALSCRLLTPCALSCRLLTPCALSCRLLTPCALSCRLLTPCALSCRLLTPCALSCRLLTPCALSCRLLTPCALSCRLLTPCALSCRLLFTLRPYPMRPFLLIPVCAVWPVPARFLPADVAVAPRCGFSWL</sequence>
<dbReference type="GO" id="GO:0000139">
    <property type="term" value="C:Golgi membrane"/>
    <property type="evidence" value="ECO:0007669"/>
    <property type="project" value="UniProtKB-SubCell"/>
</dbReference>
<evidence type="ECO:0000256" key="5">
    <source>
        <dbReference type="ARBA" id="ARBA00022679"/>
    </source>
</evidence>
<evidence type="ECO:0000256" key="17">
    <source>
        <dbReference type="ARBA" id="ARBA00056966"/>
    </source>
</evidence>
<keyword evidence="10" id="KW-0460">Magnesium</keyword>
<comment type="similarity">
    <text evidence="14">Belongs to the protein kinase superfamily. Ser/Thr protein kinase family. GCN2 subfamily.</text>
</comment>
<dbReference type="InterPro" id="IPR011009">
    <property type="entry name" value="Kinase-like_dom_sf"/>
</dbReference>
<evidence type="ECO:0000313" key="22">
    <source>
        <dbReference type="Ensembl" id="ENSLLEP00000044060.1"/>
    </source>
</evidence>
<evidence type="ECO:0000256" key="1">
    <source>
        <dbReference type="ARBA" id="ARBA00004395"/>
    </source>
</evidence>
<evidence type="ECO:0000313" key="23">
    <source>
        <dbReference type="Proteomes" id="UP000694569"/>
    </source>
</evidence>
<feature type="domain" description="Protein kinase" evidence="21">
    <location>
        <begin position="103"/>
        <end position="353"/>
    </location>
</feature>
<evidence type="ECO:0000256" key="14">
    <source>
        <dbReference type="ARBA" id="ARBA00037982"/>
    </source>
</evidence>
<keyword evidence="23" id="KW-1185">Reference proteome</keyword>
<evidence type="ECO:0000256" key="2">
    <source>
        <dbReference type="ARBA" id="ARBA00012513"/>
    </source>
</evidence>
<evidence type="ECO:0000256" key="16">
    <source>
        <dbReference type="ARBA" id="ARBA00048679"/>
    </source>
</evidence>
<dbReference type="SUPFAM" id="SSF56112">
    <property type="entry name" value="Protein kinase-like (PK-like)"/>
    <property type="match status" value="1"/>
</dbReference>
<dbReference type="InterPro" id="IPR008271">
    <property type="entry name" value="Ser/Thr_kinase_AS"/>
</dbReference>
<keyword evidence="4" id="KW-0597">Phosphoprotein</keyword>
<dbReference type="GO" id="GO:0051321">
    <property type="term" value="P:meiotic cell cycle"/>
    <property type="evidence" value="ECO:0007669"/>
    <property type="project" value="TreeGrafter"/>
</dbReference>
<dbReference type="AlphaFoldDB" id="A0A8C5QY02"/>
<reference evidence="22" key="1">
    <citation type="submission" date="2025-08" db="UniProtKB">
        <authorList>
            <consortium name="Ensembl"/>
        </authorList>
    </citation>
    <scope>IDENTIFICATION</scope>
</reference>
<dbReference type="GO" id="GO:0004674">
    <property type="term" value="F:protein serine/threonine kinase activity"/>
    <property type="evidence" value="ECO:0007669"/>
    <property type="project" value="UniProtKB-KW"/>
</dbReference>
<evidence type="ECO:0000256" key="6">
    <source>
        <dbReference type="ARBA" id="ARBA00022723"/>
    </source>
</evidence>
<keyword evidence="5" id="KW-0808">Transferase</keyword>
<comment type="catalytic activity">
    <reaction evidence="15">
        <text>L-threonyl-[protein] + ATP = O-phospho-L-threonyl-[protein] + ADP + H(+)</text>
        <dbReference type="Rhea" id="RHEA:46608"/>
        <dbReference type="Rhea" id="RHEA-COMP:11060"/>
        <dbReference type="Rhea" id="RHEA-COMP:11605"/>
        <dbReference type="ChEBI" id="CHEBI:15378"/>
        <dbReference type="ChEBI" id="CHEBI:30013"/>
        <dbReference type="ChEBI" id="CHEBI:30616"/>
        <dbReference type="ChEBI" id="CHEBI:61977"/>
        <dbReference type="ChEBI" id="CHEBI:456216"/>
        <dbReference type="EC" id="2.7.11.1"/>
    </reaction>
</comment>
<dbReference type="SMART" id="SM00220">
    <property type="entry name" value="S_TKc"/>
    <property type="match status" value="1"/>
</dbReference>
<evidence type="ECO:0000256" key="7">
    <source>
        <dbReference type="ARBA" id="ARBA00022741"/>
    </source>
</evidence>
<keyword evidence="12" id="KW-0472">Membrane</keyword>
<keyword evidence="9 20" id="KW-0067">ATP-binding</keyword>
<dbReference type="EC" id="2.7.11.1" evidence="2"/>
<keyword evidence="6" id="KW-0479">Metal-binding</keyword>
<evidence type="ECO:0000256" key="20">
    <source>
        <dbReference type="PROSITE-ProRule" id="PRU10141"/>
    </source>
</evidence>
<comment type="function">
    <text evidence="17">Acts as a negative regulator of entry into mitosis (G2 to M transition) by phosphorylation of the CDK1 kinase specifically when CDK1 is complexed to cyclins. Mediates phosphorylation of CDK1 predominantly on 'Thr-14'. Also involved in Golgi fragmentation. May be involved in phosphorylation of CDK1 on 'Tyr-15' to a lesser degree, however tyrosine kinase activity is unclear and may be indirect.</text>
</comment>
<evidence type="ECO:0000256" key="4">
    <source>
        <dbReference type="ARBA" id="ARBA00022553"/>
    </source>
</evidence>
<evidence type="ECO:0000256" key="3">
    <source>
        <dbReference type="ARBA" id="ARBA00022527"/>
    </source>
</evidence>
<evidence type="ECO:0000256" key="18">
    <source>
        <dbReference type="ARBA" id="ARBA00074601"/>
    </source>
</evidence>